<dbReference type="Pfam" id="PF00612">
    <property type="entry name" value="IQ"/>
    <property type="match status" value="1"/>
</dbReference>
<dbReference type="InterPro" id="IPR042618">
    <property type="entry name" value="IQCG"/>
</dbReference>
<keyword evidence="12" id="KW-1185">Reference proteome</keyword>
<dbReference type="GO" id="GO:0005737">
    <property type="term" value="C:cytoplasm"/>
    <property type="evidence" value="ECO:0007669"/>
    <property type="project" value="TreeGrafter"/>
</dbReference>
<feature type="coiled-coil region" evidence="10">
    <location>
        <begin position="245"/>
        <end position="336"/>
    </location>
</feature>
<name>A0AAN9G0W0_9CAEN</name>
<sequence>MSTMEERLLRAVDAIHCATVFEDCVDQLAILGRIMPASFEFRPDAQEIVRSEIDQLVDGQQQLENKFQSALETKAALNSKTKNSAKLRAASEGVNTIGGDLKNSTHVFGRSLRQNPLTTDNIQKIQDDRGFVEVVMTSTMAELAQNRSFETLVKAVRAAKQRKASLQMTIQKEEDGRKRVKQLQKQIQDVKVEKESELQQRNEMISHLKDQLQEMKAKSNMEGKYIKKCAEVAVAQTQKRCMLSEKELKDEAEKLTNKIDEENRANAEIESYLRAHVSDLTKKQEYWMEKFEKDKDAKQHELDVLKASKANDLARLQELTKLYKEYEQVVVEDRIEKEKVRRKEEQEGIELRACIKLQAWWRGVMVRKGFGAFAKKKKGKKGKGKKGKGKEEKEVKAKKSVTGVWYSTTAVWRYLCTVLT</sequence>
<dbReference type="EMBL" id="JBAMIC010000024">
    <property type="protein sequence ID" value="KAK7090784.1"/>
    <property type="molecule type" value="Genomic_DNA"/>
</dbReference>
<keyword evidence="7" id="KW-0206">Cytoskeleton</keyword>
<keyword evidence="5" id="KW-0282">Flagellum</keyword>
<evidence type="ECO:0000256" key="2">
    <source>
        <dbReference type="ARBA" id="ARBA00008222"/>
    </source>
</evidence>
<reference evidence="11 12" key="1">
    <citation type="submission" date="2024-02" db="EMBL/GenBank/DDBJ databases">
        <title>Chromosome-scale genome assembly of the rough periwinkle Littorina saxatilis.</title>
        <authorList>
            <person name="De Jode A."/>
            <person name="Faria R."/>
            <person name="Formenti G."/>
            <person name="Sims Y."/>
            <person name="Smith T.P."/>
            <person name="Tracey A."/>
            <person name="Wood J.M.D."/>
            <person name="Zagrodzka Z.B."/>
            <person name="Johannesson K."/>
            <person name="Butlin R.K."/>
            <person name="Leder E.H."/>
        </authorList>
    </citation>
    <scope>NUCLEOTIDE SEQUENCE [LARGE SCALE GENOMIC DNA]</scope>
    <source>
        <strain evidence="11">Snail1</strain>
        <tissue evidence="11">Muscle</tissue>
    </source>
</reference>
<dbReference type="InterPro" id="IPR000048">
    <property type="entry name" value="IQ_motif_EF-hand-BS"/>
</dbReference>
<dbReference type="GO" id="GO:0044782">
    <property type="term" value="P:cilium organization"/>
    <property type="evidence" value="ECO:0007669"/>
    <property type="project" value="TreeGrafter"/>
</dbReference>
<accession>A0AAN9G0W0</accession>
<dbReference type="GO" id="GO:0031514">
    <property type="term" value="C:motile cilium"/>
    <property type="evidence" value="ECO:0007669"/>
    <property type="project" value="TreeGrafter"/>
</dbReference>
<evidence type="ECO:0000256" key="6">
    <source>
        <dbReference type="ARBA" id="ARBA00023069"/>
    </source>
</evidence>
<keyword evidence="6" id="KW-0969">Cilium</keyword>
<evidence type="ECO:0000256" key="3">
    <source>
        <dbReference type="ARBA" id="ARBA00013738"/>
    </source>
</evidence>
<organism evidence="11 12">
    <name type="scientific">Littorina saxatilis</name>
    <dbReference type="NCBI Taxonomy" id="31220"/>
    <lineage>
        <taxon>Eukaryota</taxon>
        <taxon>Metazoa</taxon>
        <taxon>Spiralia</taxon>
        <taxon>Lophotrochozoa</taxon>
        <taxon>Mollusca</taxon>
        <taxon>Gastropoda</taxon>
        <taxon>Caenogastropoda</taxon>
        <taxon>Littorinimorpha</taxon>
        <taxon>Littorinoidea</taxon>
        <taxon>Littorinidae</taxon>
        <taxon>Littorina</taxon>
    </lineage>
</organism>
<comment type="caution">
    <text evidence="11">The sequence shown here is derived from an EMBL/GenBank/DDBJ whole genome shotgun (WGS) entry which is preliminary data.</text>
</comment>
<keyword evidence="8" id="KW-0966">Cell projection</keyword>
<evidence type="ECO:0000256" key="7">
    <source>
        <dbReference type="ARBA" id="ARBA00023212"/>
    </source>
</evidence>
<dbReference type="PROSITE" id="PS50096">
    <property type="entry name" value="IQ"/>
    <property type="match status" value="1"/>
</dbReference>
<evidence type="ECO:0000256" key="10">
    <source>
        <dbReference type="SAM" id="Coils"/>
    </source>
</evidence>
<evidence type="ECO:0000256" key="1">
    <source>
        <dbReference type="ARBA" id="ARBA00004611"/>
    </source>
</evidence>
<evidence type="ECO:0000313" key="11">
    <source>
        <dbReference type="EMBL" id="KAK7090784.1"/>
    </source>
</evidence>
<keyword evidence="10" id="KW-0175">Coiled coil</keyword>
<comment type="similarity">
    <text evidence="2">Belongs to the DRC9 family.</text>
</comment>
<feature type="coiled-coil region" evidence="10">
    <location>
        <begin position="173"/>
        <end position="218"/>
    </location>
</feature>
<comment type="subcellular location">
    <subcellularLocation>
        <location evidence="1">Cytoplasm</location>
        <location evidence="1">Cytoskeleton</location>
        <location evidence="1">Flagellum axoneme</location>
    </subcellularLocation>
</comment>
<dbReference type="CDD" id="cd23766">
    <property type="entry name" value="IQCG"/>
    <property type="match status" value="1"/>
</dbReference>
<evidence type="ECO:0000313" key="12">
    <source>
        <dbReference type="Proteomes" id="UP001374579"/>
    </source>
</evidence>
<proteinExistence type="inferred from homology"/>
<evidence type="ECO:0000256" key="4">
    <source>
        <dbReference type="ARBA" id="ARBA00022490"/>
    </source>
</evidence>
<dbReference type="SMART" id="SM00015">
    <property type="entry name" value="IQ"/>
    <property type="match status" value="1"/>
</dbReference>
<gene>
    <name evidence="11" type="ORF">V1264_010539</name>
</gene>
<keyword evidence="4" id="KW-0963">Cytoplasm</keyword>
<dbReference type="AlphaFoldDB" id="A0AAN9G0W0"/>
<protein>
    <recommendedName>
        <fullName evidence="3">Dynein regulatory complex protein 9</fullName>
    </recommendedName>
    <alternativeName>
        <fullName evidence="9">IQ domain-containing protein G</fullName>
    </alternativeName>
</protein>
<evidence type="ECO:0000256" key="8">
    <source>
        <dbReference type="ARBA" id="ARBA00023273"/>
    </source>
</evidence>
<dbReference type="Proteomes" id="UP001374579">
    <property type="component" value="Unassembled WGS sequence"/>
</dbReference>
<dbReference type="PANTHER" id="PTHR14871">
    <property type="entry name" value="DYNEIN REGULATORY COMPLEX PROTEIN 9"/>
    <property type="match status" value="1"/>
</dbReference>
<evidence type="ECO:0000256" key="9">
    <source>
        <dbReference type="ARBA" id="ARBA00032183"/>
    </source>
</evidence>
<evidence type="ECO:0000256" key="5">
    <source>
        <dbReference type="ARBA" id="ARBA00022846"/>
    </source>
</evidence>
<dbReference type="PANTHER" id="PTHR14871:SF1">
    <property type="entry name" value="DYNEIN REGULATORY COMPLEX PROTEIN 9"/>
    <property type="match status" value="1"/>
</dbReference>